<proteinExistence type="predicted"/>
<evidence type="ECO:0000256" key="2">
    <source>
        <dbReference type="ARBA" id="ARBA00022679"/>
    </source>
</evidence>
<dbReference type="PANTHER" id="PTHR43464:SF19">
    <property type="entry name" value="UBIQUINONE BIOSYNTHESIS O-METHYLTRANSFERASE, MITOCHONDRIAL"/>
    <property type="match status" value="1"/>
</dbReference>
<organism evidence="5 6">
    <name type="scientific">Candidatus Abyssobacteria bacterium SURF_17</name>
    <dbReference type="NCBI Taxonomy" id="2093361"/>
    <lineage>
        <taxon>Bacteria</taxon>
        <taxon>Pseudomonadati</taxon>
        <taxon>Candidatus Hydrogenedentota</taxon>
        <taxon>Candidatus Abyssobacteria</taxon>
    </lineage>
</organism>
<protein>
    <submittedName>
        <fullName evidence="5">Class I SAM-dependent methyltransferase</fullName>
    </submittedName>
</protein>
<dbReference type="EMBL" id="QZKI01000089">
    <property type="protein sequence ID" value="RJP68699.1"/>
    <property type="molecule type" value="Genomic_DNA"/>
</dbReference>
<dbReference type="InterPro" id="IPR029063">
    <property type="entry name" value="SAM-dependent_MTases_sf"/>
</dbReference>
<dbReference type="AlphaFoldDB" id="A0A419EW04"/>
<keyword evidence="3" id="KW-0949">S-adenosyl-L-methionine</keyword>
<comment type="caution">
    <text evidence="5">The sequence shown here is derived from an EMBL/GenBank/DDBJ whole genome shotgun (WGS) entry which is preliminary data.</text>
</comment>
<dbReference type="GO" id="GO:0008168">
    <property type="term" value="F:methyltransferase activity"/>
    <property type="evidence" value="ECO:0007669"/>
    <property type="project" value="UniProtKB-KW"/>
</dbReference>
<dbReference type="GO" id="GO:0032259">
    <property type="term" value="P:methylation"/>
    <property type="evidence" value="ECO:0007669"/>
    <property type="project" value="UniProtKB-KW"/>
</dbReference>
<evidence type="ECO:0000256" key="3">
    <source>
        <dbReference type="ARBA" id="ARBA00022691"/>
    </source>
</evidence>
<dbReference type="InterPro" id="IPR041698">
    <property type="entry name" value="Methyltransf_25"/>
</dbReference>
<reference evidence="5 6" key="1">
    <citation type="journal article" date="2017" name="ISME J.">
        <title>Energy and carbon metabolisms in a deep terrestrial subsurface fluid microbial community.</title>
        <authorList>
            <person name="Momper L."/>
            <person name="Jungbluth S.P."/>
            <person name="Lee M.D."/>
            <person name="Amend J.P."/>
        </authorList>
    </citation>
    <scope>NUCLEOTIDE SEQUENCE [LARGE SCALE GENOMIC DNA]</scope>
    <source>
        <strain evidence="5">SURF_17</strain>
    </source>
</reference>
<keyword evidence="1 5" id="KW-0489">Methyltransferase</keyword>
<dbReference type="Proteomes" id="UP000285961">
    <property type="component" value="Unassembled WGS sequence"/>
</dbReference>
<evidence type="ECO:0000259" key="4">
    <source>
        <dbReference type="Pfam" id="PF13649"/>
    </source>
</evidence>
<name>A0A419EW04_9BACT</name>
<sequence length="226" mass="26489">MAAMYRLKTIGKALCPPIIWRSAKAILGLTQDLTIRSAERGPDWYDRSFIWTERTHKHYTESMHYFLWTIIAHLMVSAQVRAVLDVGCGSGQLALLLRDKGIKDYRGFDFSRRRIHWARRTCPEFTFVVADALETDLFDTFDYDAVICTEFLEHVERDIQVIDRIRKGALFFATVPNFPFPSHVRHFKDSSEVYDRYSRLFENFSVDWFPADKKGKVFFLLQGTKK</sequence>
<dbReference type="SUPFAM" id="SSF53335">
    <property type="entry name" value="S-adenosyl-L-methionine-dependent methyltransferases"/>
    <property type="match status" value="1"/>
</dbReference>
<keyword evidence="2 5" id="KW-0808">Transferase</keyword>
<evidence type="ECO:0000256" key="1">
    <source>
        <dbReference type="ARBA" id="ARBA00022603"/>
    </source>
</evidence>
<accession>A0A419EW04</accession>
<dbReference type="Pfam" id="PF13649">
    <property type="entry name" value="Methyltransf_25"/>
    <property type="match status" value="1"/>
</dbReference>
<dbReference type="PANTHER" id="PTHR43464">
    <property type="entry name" value="METHYLTRANSFERASE"/>
    <property type="match status" value="1"/>
</dbReference>
<gene>
    <name evidence="5" type="ORF">C4532_12040</name>
</gene>
<evidence type="ECO:0000313" key="5">
    <source>
        <dbReference type="EMBL" id="RJP68699.1"/>
    </source>
</evidence>
<evidence type="ECO:0000313" key="6">
    <source>
        <dbReference type="Proteomes" id="UP000285961"/>
    </source>
</evidence>
<feature type="domain" description="Methyltransferase" evidence="4">
    <location>
        <begin position="83"/>
        <end position="165"/>
    </location>
</feature>
<dbReference type="Gene3D" id="3.40.50.150">
    <property type="entry name" value="Vaccinia Virus protein VP39"/>
    <property type="match status" value="1"/>
</dbReference>
<dbReference type="CDD" id="cd02440">
    <property type="entry name" value="AdoMet_MTases"/>
    <property type="match status" value="1"/>
</dbReference>